<evidence type="ECO:0000313" key="2">
    <source>
        <dbReference type="EMBL" id="KAF6166423.1"/>
    </source>
</evidence>
<keyword evidence="1" id="KW-0175">Coiled coil</keyword>
<organism evidence="2 3">
    <name type="scientific">Kingdonia uniflora</name>
    <dbReference type="NCBI Taxonomy" id="39325"/>
    <lineage>
        <taxon>Eukaryota</taxon>
        <taxon>Viridiplantae</taxon>
        <taxon>Streptophyta</taxon>
        <taxon>Embryophyta</taxon>
        <taxon>Tracheophyta</taxon>
        <taxon>Spermatophyta</taxon>
        <taxon>Magnoliopsida</taxon>
        <taxon>Ranunculales</taxon>
        <taxon>Circaeasteraceae</taxon>
        <taxon>Kingdonia</taxon>
    </lineage>
</organism>
<keyword evidence="3" id="KW-1185">Reference proteome</keyword>
<name>A0A7J7NH77_9MAGN</name>
<feature type="non-terminal residue" evidence="2">
    <location>
        <position position="1"/>
    </location>
</feature>
<dbReference type="GO" id="GO:0000794">
    <property type="term" value="C:condensed nuclear chromosome"/>
    <property type="evidence" value="ECO:0007669"/>
    <property type="project" value="TreeGrafter"/>
</dbReference>
<sequence>KVCLSYRCADMDREIPALMGISKAILENVIFVHQNDANWPLQDPSTLKKKFDDIFFATRSTSMNFNAFKCYDLQLRESISQDQDRSESLKTQIQELERNIQKVESRIQHTETTLKDLKNIQDQISVKTATRSTLFTLQQTQYAALDEENEDTDEELKEWQSKFGERIKGLGFKIRKLSMEMDDIGEIKKSKIDVVGNSNLEIGKLQQAADEHMSLKHDRDCTIQNVFLKHNLGCLPPTPFSNEVTFNLMNRVKTRLTDLENDLKDKKVDQKSNATELQSIWDSYVAVNQCYSDLGRRVLRCMKEKEKERDMAELQLSNFNLSHVDEKEKTLHMEIERKMRLMAEKQFEENIQKNKIEFFSLTQKYNALSRGKDVMTSDFEYTVKLDLKKGEIDSRRKHHKKNASC</sequence>
<proteinExistence type="predicted"/>
<dbReference type="GO" id="GO:0051880">
    <property type="term" value="F:G-quadruplex DNA binding"/>
    <property type="evidence" value="ECO:0007669"/>
    <property type="project" value="TreeGrafter"/>
</dbReference>
<dbReference type="GO" id="GO:0000722">
    <property type="term" value="P:telomere maintenance via recombination"/>
    <property type="evidence" value="ECO:0007669"/>
    <property type="project" value="TreeGrafter"/>
</dbReference>
<dbReference type="PANTHER" id="PTHR18867:SF12">
    <property type="entry name" value="DNA REPAIR PROTEIN RAD50"/>
    <property type="match status" value="1"/>
</dbReference>
<dbReference type="GO" id="GO:0070192">
    <property type="term" value="P:chromosome organization involved in meiotic cell cycle"/>
    <property type="evidence" value="ECO:0007669"/>
    <property type="project" value="TreeGrafter"/>
</dbReference>
<dbReference type="GO" id="GO:0030870">
    <property type="term" value="C:Mre11 complex"/>
    <property type="evidence" value="ECO:0007669"/>
    <property type="project" value="TreeGrafter"/>
</dbReference>
<dbReference type="GO" id="GO:0006302">
    <property type="term" value="P:double-strand break repair"/>
    <property type="evidence" value="ECO:0007669"/>
    <property type="project" value="TreeGrafter"/>
</dbReference>
<dbReference type="OrthoDB" id="18797at2759"/>
<dbReference type="EMBL" id="JACGCM010000792">
    <property type="protein sequence ID" value="KAF6166423.1"/>
    <property type="molecule type" value="Genomic_DNA"/>
</dbReference>
<dbReference type="Proteomes" id="UP000541444">
    <property type="component" value="Unassembled WGS sequence"/>
</dbReference>
<dbReference type="GO" id="GO:0043047">
    <property type="term" value="F:single-stranded telomeric DNA binding"/>
    <property type="evidence" value="ECO:0007669"/>
    <property type="project" value="TreeGrafter"/>
</dbReference>
<evidence type="ECO:0000313" key="3">
    <source>
        <dbReference type="Proteomes" id="UP000541444"/>
    </source>
</evidence>
<evidence type="ECO:0000256" key="1">
    <source>
        <dbReference type="SAM" id="Coils"/>
    </source>
</evidence>
<gene>
    <name evidence="2" type="ORF">GIB67_034974</name>
</gene>
<dbReference type="GO" id="GO:0007004">
    <property type="term" value="P:telomere maintenance via telomerase"/>
    <property type="evidence" value="ECO:0007669"/>
    <property type="project" value="TreeGrafter"/>
</dbReference>
<comment type="caution">
    <text evidence="2">The sequence shown here is derived from an EMBL/GenBank/DDBJ whole genome shotgun (WGS) entry which is preliminary data.</text>
</comment>
<dbReference type="InterPro" id="IPR027417">
    <property type="entry name" value="P-loop_NTPase"/>
</dbReference>
<dbReference type="PANTHER" id="PTHR18867">
    <property type="entry name" value="RAD50"/>
    <property type="match status" value="1"/>
</dbReference>
<accession>A0A7J7NH77</accession>
<dbReference type="GO" id="GO:0003691">
    <property type="term" value="F:double-stranded telomeric DNA binding"/>
    <property type="evidence" value="ECO:0007669"/>
    <property type="project" value="TreeGrafter"/>
</dbReference>
<evidence type="ECO:0008006" key="4">
    <source>
        <dbReference type="Google" id="ProtNLM"/>
    </source>
</evidence>
<dbReference type="Gene3D" id="3.40.50.300">
    <property type="entry name" value="P-loop containing nucleotide triphosphate hydrolases"/>
    <property type="match status" value="1"/>
</dbReference>
<dbReference type="AlphaFoldDB" id="A0A7J7NH77"/>
<reference evidence="2 3" key="1">
    <citation type="journal article" date="2020" name="IScience">
        <title>Genome Sequencing of the Endangered Kingdonia uniflora (Circaeasteraceae, Ranunculales) Reveals Potential Mechanisms of Evolutionary Specialization.</title>
        <authorList>
            <person name="Sun Y."/>
            <person name="Deng T."/>
            <person name="Zhang A."/>
            <person name="Moore M.J."/>
            <person name="Landis J.B."/>
            <person name="Lin N."/>
            <person name="Zhang H."/>
            <person name="Zhang X."/>
            <person name="Huang J."/>
            <person name="Zhang X."/>
            <person name="Sun H."/>
            <person name="Wang H."/>
        </authorList>
    </citation>
    <scope>NUCLEOTIDE SEQUENCE [LARGE SCALE GENOMIC DNA]</scope>
    <source>
        <strain evidence="2">TB1705</strain>
        <tissue evidence="2">Leaf</tissue>
    </source>
</reference>
<protein>
    <recommendedName>
        <fullName evidence="4">DNA repair protein RAD50</fullName>
    </recommendedName>
</protein>
<feature type="coiled-coil region" evidence="1">
    <location>
        <begin position="79"/>
        <end position="162"/>
    </location>
</feature>